<dbReference type="RefSeq" id="WP_322186944.1">
    <property type="nucleotide sequence ID" value="NZ_JAXLPB010000003.1"/>
</dbReference>
<sequence>MSTIQCPICEANAHETLPRSGDFHEITCLTCGHFRITEAAVAQYEDSPVDERKRLLSKAKANASGDALPIVGAH</sequence>
<accession>A0ABU5I2I9</accession>
<dbReference type="Proteomes" id="UP001294412">
    <property type="component" value="Unassembled WGS sequence"/>
</dbReference>
<evidence type="ECO:0000313" key="1">
    <source>
        <dbReference type="EMBL" id="MDY8109451.1"/>
    </source>
</evidence>
<name>A0ABU5I2I9_9HYPH</name>
<organism evidence="1 2">
    <name type="scientific">Fulvimarina uroteuthidis</name>
    <dbReference type="NCBI Taxonomy" id="3098149"/>
    <lineage>
        <taxon>Bacteria</taxon>
        <taxon>Pseudomonadati</taxon>
        <taxon>Pseudomonadota</taxon>
        <taxon>Alphaproteobacteria</taxon>
        <taxon>Hyphomicrobiales</taxon>
        <taxon>Aurantimonadaceae</taxon>
        <taxon>Fulvimarina</taxon>
    </lineage>
</organism>
<reference evidence="1 2" key="1">
    <citation type="submission" date="2023-12" db="EMBL/GenBank/DDBJ databases">
        <title>Description of Novel Strain Fulvimarina sp. 2208YS6-2-32 isolated from Uroteuthis (Photololigo) edulis.</title>
        <authorList>
            <person name="Park J.-S."/>
        </authorList>
    </citation>
    <scope>NUCLEOTIDE SEQUENCE [LARGE SCALE GENOMIC DNA]</scope>
    <source>
        <strain evidence="1 2">2208YS6-2-32</strain>
    </source>
</reference>
<evidence type="ECO:0000313" key="2">
    <source>
        <dbReference type="Proteomes" id="UP001294412"/>
    </source>
</evidence>
<comment type="caution">
    <text evidence="1">The sequence shown here is derived from an EMBL/GenBank/DDBJ whole genome shotgun (WGS) entry which is preliminary data.</text>
</comment>
<protein>
    <submittedName>
        <fullName evidence="1">Uncharacterized protein</fullName>
    </submittedName>
</protein>
<gene>
    <name evidence="1" type="ORF">U0C82_09900</name>
</gene>
<dbReference type="EMBL" id="JAXLPB010000003">
    <property type="protein sequence ID" value="MDY8109451.1"/>
    <property type="molecule type" value="Genomic_DNA"/>
</dbReference>
<keyword evidence="2" id="KW-1185">Reference proteome</keyword>
<proteinExistence type="predicted"/>